<dbReference type="eggNOG" id="COG4695">
    <property type="taxonomic scope" value="Bacteria"/>
</dbReference>
<sequence length="357" mass="37944">MGFMDLFRRAAPAVEKRSVGSGFTAEVLRMREAYISGRTGLGELTGTVSSCVSLWQNGFALADVNGTDMLTPSMLALLGRSLALRGEFVALIDGDQLVPASDWDTRTRNSQPVAYRLSIPESGGGRSLTALAGEVLHVRINVDQAAPWLGVSPLRTASLSAGMLHSVETALGEVFQNAPLGSQVVPMPENPENNNNEIASSFVGKRGRVMLRESVTVTAAGGPTPQTDWRPSDLTPNLEQSMAKETLDAARDSIFAAYGVIPAWFSNQAQGPAIRECQRHLAQWCLQPIAELIEEEASAKLGGEIEIDVMGPTQAFDSGGSARAFATLIQGLAMAKDAGVDAQAALAMLDWSKKETA</sequence>
<dbReference type="Proteomes" id="UP000001953">
    <property type="component" value="Chromosome"/>
</dbReference>
<dbReference type="AlphaFoldDB" id="Q1QLF3"/>
<evidence type="ECO:0000313" key="1">
    <source>
        <dbReference type="EMBL" id="ABE62944.1"/>
    </source>
</evidence>
<dbReference type="HOGENOM" id="CLU_784917_0_0_5"/>
<protein>
    <recommendedName>
        <fullName evidence="3">Phage portal protein</fullName>
    </recommendedName>
</protein>
<dbReference type="KEGG" id="nha:Nham_2148"/>
<dbReference type="Pfam" id="PF04860">
    <property type="entry name" value="Phage_portal"/>
    <property type="match status" value="1"/>
</dbReference>
<dbReference type="STRING" id="323097.Nham_2148"/>
<organism evidence="1 2">
    <name type="scientific">Nitrobacter hamburgensis (strain DSM 10229 / NCIMB 13809 / X14)</name>
    <dbReference type="NCBI Taxonomy" id="323097"/>
    <lineage>
        <taxon>Bacteria</taxon>
        <taxon>Pseudomonadati</taxon>
        <taxon>Pseudomonadota</taxon>
        <taxon>Alphaproteobacteria</taxon>
        <taxon>Hyphomicrobiales</taxon>
        <taxon>Nitrobacteraceae</taxon>
        <taxon>Nitrobacter</taxon>
    </lineage>
</organism>
<reference evidence="1 2" key="1">
    <citation type="submission" date="2006-03" db="EMBL/GenBank/DDBJ databases">
        <title>Complete sequence of chromosome of Nitrobacter hamburgensis X14.</title>
        <authorList>
            <consortium name="US DOE Joint Genome Institute"/>
            <person name="Copeland A."/>
            <person name="Lucas S."/>
            <person name="Lapidus A."/>
            <person name="Barry K."/>
            <person name="Detter J.C."/>
            <person name="Glavina del Rio T."/>
            <person name="Hammon N."/>
            <person name="Israni S."/>
            <person name="Dalin E."/>
            <person name="Tice H."/>
            <person name="Pitluck S."/>
            <person name="Chain P."/>
            <person name="Malfatti S."/>
            <person name="Shin M."/>
            <person name="Vergez L."/>
            <person name="Schmutz J."/>
            <person name="Larimer F."/>
            <person name="Land M."/>
            <person name="Hauser L."/>
            <person name="Kyrpides N."/>
            <person name="Ivanova N."/>
            <person name="Ward B."/>
            <person name="Arp D."/>
            <person name="Klotz M."/>
            <person name="Stein L."/>
            <person name="O'Mullan G."/>
            <person name="Starkenburg S."/>
            <person name="Sayavedra L."/>
            <person name="Poret-Peterson A.T."/>
            <person name="Gentry M.E."/>
            <person name="Bruce D."/>
            <person name="Richardson P."/>
        </authorList>
    </citation>
    <scope>NUCLEOTIDE SEQUENCE [LARGE SCALE GENOMIC DNA]</scope>
    <source>
        <strain evidence="2">DSM 10229 / NCIMB 13809 / X14</strain>
    </source>
</reference>
<dbReference type="RefSeq" id="WP_011510622.1">
    <property type="nucleotide sequence ID" value="NC_007964.1"/>
</dbReference>
<name>Q1QLF3_NITHX</name>
<proteinExistence type="predicted"/>
<dbReference type="OrthoDB" id="7605001at2"/>
<gene>
    <name evidence="1" type="ordered locus">Nham_2148</name>
</gene>
<dbReference type="EMBL" id="CP000319">
    <property type="protein sequence ID" value="ABE62944.1"/>
    <property type="molecule type" value="Genomic_DNA"/>
</dbReference>
<keyword evidence="2" id="KW-1185">Reference proteome</keyword>
<accession>Q1QLF3</accession>
<evidence type="ECO:0008006" key="3">
    <source>
        <dbReference type="Google" id="ProtNLM"/>
    </source>
</evidence>
<evidence type="ECO:0000313" key="2">
    <source>
        <dbReference type="Proteomes" id="UP000001953"/>
    </source>
</evidence>
<dbReference type="InterPro" id="IPR006944">
    <property type="entry name" value="Phage/GTA_portal"/>
</dbReference>